<evidence type="ECO:0000313" key="2">
    <source>
        <dbReference type="EMBL" id="KON33815.1"/>
    </source>
</evidence>
<proteinExistence type="predicted"/>
<feature type="transmembrane region" description="Helical" evidence="1">
    <location>
        <begin position="82"/>
        <end position="101"/>
    </location>
</feature>
<organism evidence="2 3">
    <name type="scientific">miscellaneous Crenarchaeota group-1 archaeon SG8-32-1</name>
    <dbReference type="NCBI Taxonomy" id="1685124"/>
    <lineage>
        <taxon>Archaea</taxon>
        <taxon>Candidatus Bathyarchaeota</taxon>
        <taxon>MCG-1</taxon>
    </lineage>
</organism>
<dbReference type="AlphaFoldDB" id="A0A0M0BZJ9"/>
<protein>
    <submittedName>
        <fullName evidence="2">Uncharacterized protein</fullName>
    </submittedName>
</protein>
<accession>A0A0M0BZJ9</accession>
<evidence type="ECO:0000256" key="1">
    <source>
        <dbReference type="SAM" id="Phobius"/>
    </source>
</evidence>
<keyword evidence="1" id="KW-1133">Transmembrane helix</keyword>
<keyword evidence="1" id="KW-0812">Transmembrane</keyword>
<gene>
    <name evidence="2" type="ORF">AC477_01110</name>
</gene>
<dbReference type="EMBL" id="LFWU01000020">
    <property type="protein sequence ID" value="KON33815.1"/>
    <property type="molecule type" value="Genomic_DNA"/>
</dbReference>
<evidence type="ECO:0000313" key="3">
    <source>
        <dbReference type="Proteomes" id="UP000037237"/>
    </source>
</evidence>
<comment type="caution">
    <text evidence="2">The sequence shown here is derived from an EMBL/GenBank/DDBJ whole genome shotgun (WGS) entry which is preliminary data.</text>
</comment>
<dbReference type="Proteomes" id="UP000037237">
    <property type="component" value="Unassembled WGS sequence"/>
</dbReference>
<sequence length="104" mass="11617">MTDEPTQPRLSEDTPNWFRSFVDTGWIPLIQAVKDTKEVSLSNSRAIRGYDGKPGLVTEISVLEEKVTTLELRMSSFLKTSTTIIVFVVTTLIGVVVYHVMSTP</sequence>
<keyword evidence="1" id="KW-0472">Membrane</keyword>
<name>A0A0M0BZJ9_9ARCH</name>
<reference evidence="2 3" key="1">
    <citation type="submission" date="2015-06" db="EMBL/GenBank/DDBJ databases">
        <title>New insights into the roles of widespread benthic archaea in carbon and nitrogen cycling.</title>
        <authorList>
            <person name="Lazar C.S."/>
            <person name="Baker B.J."/>
            <person name="Seitz K.W."/>
            <person name="Hyde A.S."/>
            <person name="Dick G.J."/>
            <person name="Hinrichs K.-U."/>
            <person name="Teske A.P."/>
        </authorList>
    </citation>
    <scope>NUCLEOTIDE SEQUENCE [LARGE SCALE GENOMIC DNA]</scope>
    <source>
        <strain evidence="2">SG8-32-1</strain>
    </source>
</reference>